<dbReference type="EMBL" id="CP002158">
    <property type="protein sequence ID" value="ADL24754.1"/>
    <property type="molecule type" value="Genomic_DNA"/>
</dbReference>
<proteinExistence type="predicted"/>
<evidence type="ECO:0000313" key="3">
    <source>
        <dbReference type="EMBL" id="ADL24754.1"/>
    </source>
</evidence>
<dbReference type="KEGG" id="fsc:FSU_0743"/>
<evidence type="ECO:0000313" key="4">
    <source>
        <dbReference type="Proteomes" id="UP000000517"/>
    </source>
</evidence>
<evidence type="ECO:0000313" key="5">
    <source>
        <dbReference type="Proteomes" id="UP000001497"/>
    </source>
</evidence>
<organism evidence="3 4">
    <name type="scientific">Fibrobacter succinogenes (strain ATCC 19169 / S85)</name>
    <dbReference type="NCBI Taxonomy" id="59374"/>
    <lineage>
        <taxon>Bacteria</taxon>
        <taxon>Pseudomonadati</taxon>
        <taxon>Fibrobacterota</taxon>
        <taxon>Fibrobacteria</taxon>
        <taxon>Fibrobacterales</taxon>
        <taxon>Fibrobacteraceae</taxon>
        <taxon>Fibrobacter</taxon>
    </lineage>
</organism>
<sequence>MFSFLNGKSPFDEAEEKLEAGETINGRPKLPQAPIMGWQDGVFLLVLIGLIAGGYYYYQYAKQKSATMFANCDALYVAAETNAAKYVDAEACYNETWDLGFVSDSMEILRQNRLGAIEDLRNHQKDLYADAMGAMAARDTVAAYKVVTEYNGPMLLSQGDRKDWNNIANNDAVKASVAAAVARADSIAKEKAIADSLAQVAAELRAKAVADSIEKANKKLARKGKRKKAQ</sequence>
<accession>C9RKL2</accession>
<dbReference type="OrthoDB" id="9809295at2"/>
<reference evidence="3" key="3">
    <citation type="submission" date="2010-08" db="EMBL/GenBank/DDBJ databases">
        <authorList>
            <person name="Durkin A.S."/>
            <person name="Nelson K.E."/>
            <person name="Morrison M."/>
            <person name="Forsberg C.W."/>
            <person name="Wilson D.B."/>
            <person name="Russell J.B."/>
            <person name="Cann I.K.O."/>
            <person name="Mackie R.I."/>
            <person name="White B.A."/>
        </authorList>
    </citation>
    <scope>NUCLEOTIDE SEQUENCE</scope>
    <source>
        <strain evidence="3">S85</strain>
    </source>
</reference>
<feature type="transmembrane region" description="Helical" evidence="1">
    <location>
        <begin position="41"/>
        <end position="58"/>
    </location>
</feature>
<keyword evidence="1" id="KW-0472">Membrane</keyword>
<dbReference type="Proteomes" id="UP000000517">
    <property type="component" value="Chromosome"/>
</dbReference>
<protein>
    <submittedName>
        <fullName evidence="3">Uncharacterized protein</fullName>
    </submittedName>
</protein>
<dbReference type="KEGG" id="fsu:Fisuc_0328"/>
<reference evidence="4" key="2">
    <citation type="submission" date="2010-08" db="EMBL/GenBank/DDBJ databases">
        <title>Complete sequence of Fibrobacter succinogenes subsp. succinogenes S85.</title>
        <authorList>
            <person name="Durkin A.S."/>
            <person name="Nelson K.E."/>
            <person name="Morrison M."/>
            <person name="Forsberg C.W."/>
            <person name="Wilson D.B."/>
            <person name="Russell J.B."/>
            <person name="Cann I.K.O."/>
            <person name="Mackie R.I."/>
            <person name="White B.A."/>
        </authorList>
    </citation>
    <scope>NUCLEOTIDE SEQUENCE [LARGE SCALE GENOMIC DNA]</scope>
    <source>
        <strain evidence="4">ATCC 19169 / S85</strain>
    </source>
</reference>
<dbReference type="EMBL" id="CP001792">
    <property type="protein sequence ID" value="ACX73940.1"/>
    <property type="molecule type" value="Genomic_DNA"/>
</dbReference>
<reference evidence="2 5" key="1">
    <citation type="submission" date="2009-10" db="EMBL/GenBank/DDBJ databases">
        <title>Complete sequence of Fibrobacter succinogenes subsp. succinogenes S85.</title>
        <authorList>
            <consortium name="US DOE Joint Genome Institute"/>
            <person name="Lucas S."/>
            <person name="Copeland A."/>
            <person name="Lapidus A."/>
            <person name="Glavina del Rio T."/>
            <person name="Tice H."/>
            <person name="Bruce D."/>
            <person name="Goodwin L."/>
            <person name="Pitluck S."/>
            <person name="Chertkov O."/>
            <person name="Detter J.C."/>
            <person name="Han C."/>
            <person name="Tapia R."/>
            <person name="Larimer F."/>
            <person name="Land M."/>
            <person name="Hauser L."/>
            <person name="Kyrpides N."/>
            <person name="Mikhailova N."/>
            <person name="Weimer P.J."/>
            <person name="Stevenson D.M."/>
            <person name="Boyum J."/>
            <person name="Brumm P.I."/>
            <person name="Mead D."/>
        </authorList>
    </citation>
    <scope>NUCLEOTIDE SEQUENCE [LARGE SCALE GENOMIC DNA]</scope>
    <source>
        <strain evidence="5">ATCC 19169 / S85</strain>
        <strain evidence="2">S85</strain>
    </source>
</reference>
<dbReference type="Proteomes" id="UP000001497">
    <property type="component" value="Chromosome"/>
</dbReference>
<gene>
    <name evidence="2" type="ordered locus">Fisuc_0328</name>
    <name evidence="3" type="ordered locus">FSU_0743</name>
</gene>
<evidence type="ECO:0000256" key="1">
    <source>
        <dbReference type="SAM" id="Phobius"/>
    </source>
</evidence>
<keyword evidence="1" id="KW-0812">Transmembrane</keyword>
<evidence type="ECO:0000313" key="2">
    <source>
        <dbReference type="EMBL" id="ACX73940.1"/>
    </source>
</evidence>
<dbReference type="RefSeq" id="WP_012820170.1">
    <property type="nucleotide sequence ID" value="NC_013410.1"/>
</dbReference>
<dbReference type="HOGENOM" id="CLU_1203380_0_0_0"/>
<dbReference type="AlphaFoldDB" id="C9RKL2"/>
<dbReference type="STRING" id="59374.FSU_0743"/>
<keyword evidence="1" id="KW-1133">Transmembrane helix</keyword>
<keyword evidence="5" id="KW-1185">Reference proteome</keyword>
<name>C9RKL2_FIBSS</name>